<keyword evidence="2" id="KW-0378">Hydrolase</keyword>
<dbReference type="Proteomes" id="UP001228044">
    <property type="component" value="Unassembled WGS sequence"/>
</dbReference>
<sequence>MEKAMSAGPNLGCHPDALRRRLLSLPLLAAMPALAQADGLRDLLNDPANPLASLSVLVQREGRTVYEGCFGRRYIAPAASRRDLPVTVNTLFRMASVSKLVVALAALRLVEAGRFDLDADIGATLGFALRHPDHPQQPITARLLLSHRSSLLDDGDSYADTGMTLQRHVQRGLRWAAAAPGRHFQYCNFNYVVLAGAMERASGLRFDRLMQEQVLGPLGMQGSFDVHRLRPAQLAELATLYRRHPDGRWIAQVDDYHAAAPKPPPLPADYVPGSRPALFAPQGGLRTRVRDLAAAMAMLTNGGVHKGGRFLQQSSIDAMLSEHWRHDAPSGNGDDLGGLFQAWGLGVQHFIDRSGPSWGDRLTSAGGLQAWGHLGEAYGLLSGLIFEPSRRIGVVYAIGGIRAGSDALHGRYSSFSPAEERLLALLWKKLL</sequence>
<dbReference type="EMBL" id="JAUHHC010000002">
    <property type="protein sequence ID" value="MDN3920316.1"/>
    <property type="molecule type" value="Genomic_DNA"/>
</dbReference>
<dbReference type="EC" id="3.1.1.103" evidence="2"/>
<gene>
    <name evidence="2" type="ORF">QWJ38_08515</name>
</gene>
<proteinExistence type="predicted"/>
<dbReference type="InterPro" id="IPR001466">
    <property type="entry name" value="Beta-lactam-related"/>
</dbReference>
<accession>A0ABT8DQM8</accession>
<dbReference type="PANTHER" id="PTHR43283:SF18">
    <property type="match status" value="1"/>
</dbReference>
<dbReference type="Gene3D" id="3.40.710.10">
    <property type="entry name" value="DD-peptidase/beta-lactamase superfamily"/>
    <property type="match status" value="1"/>
</dbReference>
<feature type="domain" description="Beta-lactamase-related" evidence="1">
    <location>
        <begin position="52"/>
        <end position="397"/>
    </location>
</feature>
<dbReference type="PANTHER" id="PTHR43283">
    <property type="entry name" value="BETA-LACTAMASE-RELATED"/>
    <property type="match status" value="1"/>
</dbReference>
<dbReference type="GO" id="GO:0016787">
    <property type="term" value="F:hydrolase activity"/>
    <property type="evidence" value="ECO:0007669"/>
    <property type="project" value="UniProtKB-KW"/>
</dbReference>
<evidence type="ECO:0000313" key="2">
    <source>
        <dbReference type="EMBL" id="MDN3920316.1"/>
    </source>
</evidence>
<name>A0ABT8DQM8_9BURK</name>
<evidence type="ECO:0000313" key="3">
    <source>
        <dbReference type="Proteomes" id="UP001228044"/>
    </source>
</evidence>
<dbReference type="Pfam" id="PF00144">
    <property type="entry name" value="Beta-lactamase"/>
    <property type="match status" value="1"/>
</dbReference>
<protein>
    <submittedName>
        <fullName evidence="2">Serine hydrolase domain-containing protein</fullName>
        <ecNumber evidence="2">3.1.1.103</ecNumber>
    </submittedName>
</protein>
<keyword evidence="3" id="KW-1185">Reference proteome</keyword>
<dbReference type="InterPro" id="IPR012338">
    <property type="entry name" value="Beta-lactam/transpept-like"/>
</dbReference>
<dbReference type="RefSeq" id="WP_290358620.1">
    <property type="nucleotide sequence ID" value="NZ_JAUHHC010000002.1"/>
</dbReference>
<organism evidence="2 3">
    <name type="scientific">Roseateles violae</name>
    <dbReference type="NCBI Taxonomy" id="3058042"/>
    <lineage>
        <taxon>Bacteria</taxon>
        <taxon>Pseudomonadati</taxon>
        <taxon>Pseudomonadota</taxon>
        <taxon>Betaproteobacteria</taxon>
        <taxon>Burkholderiales</taxon>
        <taxon>Sphaerotilaceae</taxon>
        <taxon>Roseateles</taxon>
    </lineage>
</organism>
<reference evidence="2 3" key="1">
    <citation type="submission" date="2023-06" db="EMBL/GenBank/DDBJ databases">
        <title>Pelomonas sp. PFR6 16S ribosomal RNA gene Genome sequencing and assembly.</title>
        <authorList>
            <person name="Woo H."/>
        </authorList>
    </citation>
    <scope>NUCLEOTIDE SEQUENCE [LARGE SCALE GENOMIC DNA]</scope>
    <source>
        <strain evidence="2 3">PFR6</strain>
    </source>
</reference>
<dbReference type="SUPFAM" id="SSF56601">
    <property type="entry name" value="beta-lactamase/transpeptidase-like"/>
    <property type="match status" value="1"/>
</dbReference>
<comment type="caution">
    <text evidence="2">The sequence shown here is derived from an EMBL/GenBank/DDBJ whole genome shotgun (WGS) entry which is preliminary data.</text>
</comment>
<dbReference type="InterPro" id="IPR050789">
    <property type="entry name" value="Diverse_Enzym_Activities"/>
</dbReference>
<evidence type="ECO:0000259" key="1">
    <source>
        <dbReference type="Pfam" id="PF00144"/>
    </source>
</evidence>